<accession>A0A1M6DGX3</accession>
<evidence type="ECO:0000313" key="1">
    <source>
        <dbReference type="EMBL" id="SHI72516.1"/>
    </source>
</evidence>
<keyword evidence="2" id="KW-1185">Reference proteome</keyword>
<reference evidence="1 2" key="1">
    <citation type="submission" date="2016-11" db="EMBL/GenBank/DDBJ databases">
        <authorList>
            <person name="Jaros S."/>
            <person name="Januszkiewicz K."/>
            <person name="Wedrychowicz H."/>
        </authorList>
    </citation>
    <scope>NUCLEOTIDE SEQUENCE [LARGE SCALE GENOMIC DNA]</scope>
    <source>
        <strain evidence="1 2">DSM 5091</strain>
    </source>
</reference>
<dbReference type="STRING" id="1122189.SAMN02745165_00678"/>
<dbReference type="AlphaFoldDB" id="A0A1M6DGX3"/>
<protein>
    <submittedName>
        <fullName evidence="1">Uncharacterized protein</fullName>
    </submittedName>
</protein>
<evidence type="ECO:0000313" key="2">
    <source>
        <dbReference type="Proteomes" id="UP000184171"/>
    </source>
</evidence>
<name>A0A1M6DGX3_MALRU</name>
<sequence>MSNEGIDEEKAEPLAVPPFLVYSAKSFNIRFSFGKWPVSFFE</sequence>
<gene>
    <name evidence="1" type="ORF">SAMN02745165_00678</name>
</gene>
<dbReference type="EMBL" id="FQZT01000002">
    <property type="protein sequence ID" value="SHI72516.1"/>
    <property type="molecule type" value="Genomic_DNA"/>
</dbReference>
<proteinExistence type="predicted"/>
<dbReference type="Proteomes" id="UP000184171">
    <property type="component" value="Unassembled WGS sequence"/>
</dbReference>
<organism evidence="1 2">
    <name type="scientific">Malonomonas rubra DSM 5091</name>
    <dbReference type="NCBI Taxonomy" id="1122189"/>
    <lineage>
        <taxon>Bacteria</taxon>
        <taxon>Pseudomonadati</taxon>
        <taxon>Thermodesulfobacteriota</taxon>
        <taxon>Desulfuromonadia</taxon>
        <taxon>Desulfuromonadales</taxon>
        <taxon>Geopsychrobacteraceae</taxon>
        <taxon>Malonomonas</taxon>
    </lineage>
</organism>